<sequence length="174" mass="18740">MKSILKSFAAAALLITTACSSDDVEDLVTTTITTSLTEEAHITVGETDPLEYSESFTFDASAAVANLKIDNYEITKLTIAISNYTGLATEISKLTFSIEGTNLERGIENIDFASYNNKGPIEVQIDDNVQTAIAGEFTKNNKTTLNVTAALDDKPADFDLKITIEGKVKGSLMK</sequence>
<dbReference type="EMBL" id="AMZN01000110">
    <property type="protein sequence ID" value="ELR68544.1"/>
    <property type="molecule type" value="Genomic_DNA"/>
</dbReference>
<evidence type="ECO:0008006" key="4">
    <source>
        <dbReference type="Google" id="ProtNLM"/>
    </source>
</evidence>
<comment type="caution">
    <text evidence="2">The sequence shown here is derived from an EMBL/GenBank/DDBJ whole genome shotgun (WGS) entry which is preliminary data.</text>
</comment>
<dbReference type="Proteomes" id="UP000011135">
    <property type="component" value="Unassembled WGS sequence"/>
</dbReference>
<accession>L8JLY7</accession>
<name>L8JLY7_9BACT</name>
<evidence type="ECO:0000313" key="3">
    <source>
        <dbReference type="Proteomes" id="UP000011135"/>
    </source>
</evidence>
<keyword evidence="1" id="KW-0732">Signal</keyword>
<dbReference type="AlphaFoldDB" id="L8JLY7"/>
<keyword evidence="3" id="KW-1185">Reference proteome</keyword>
<feature type="signal peptide" evidence="1">
    <location>
        <begin position="1"/>
        <end position="21"/>
    </location>
</feature>
<protein>
    <recommendedName>
        <fullName evidence="4">Lipocalin-like domain-containing protein</fullName>
    </recommendedName>
</protein>
<organism evidence="2 3">
    <name type="scientific">Fulvivirga imtechensis AK7</name>
    <dbReference type="NCBI Taxonomy" id="1237149"/>
    <lineage>
        <taxon>Bacteria</taxon>
        <taxon>Pseudomonadati</taxon>
        <taxon>Bacteroidota</taxon>
        <taxon>Cytophagia</taxon>
        <taxon>Cytophagales</taxon>
        <taxon>Fulvivirgaceae</taxon>
        <taxon>Fulvivirga</taxon>
    </lineage>
</organism>
<gene>
    <name evidence="2" type="ORF">C900_00285</name>
</gene>
<proteinExistence type="predicted"/>
<dbReference type="PROSITE" id="PS51257">
    <property type="entry name" value="PROKAR_LIPOPROTEIN"/>
    <property type="match status" value="1"/>
</dbReference>
<evidence type="ECO:0000256" key="1">
    <source>
        <dbReference type="SAM" id="SignalP"/>
    </source>
</evidence>
<feature type="chain" id="PRO_5003993158" description="Lipocalin-like domain-containing protein" evidence="1">
    <location>
        <begin position="22"/>
        <end position="174"/>
    </location>
</feature>
<evidence type="ECO:0000313" key="2">
    <source>
        <dbReference type="EMBL" id="ELR68544.1"/>
    </source>
</evidence>
<reference evidence="2 3" key="1">
    <citation type="submission" date="2012-12" db="EMBL/GenBank/DDBJ databases">
        <title>Genome assembly of Fulvivirga imtechensis AK7.</title>
        <authorList>
            <person name="Nupur N."/>
            <person name="Khatri I."/>
            <person name="Kumar R."/>
            <person name="Subramanian S."/>
            <person name="Pinnaka A."/>
        </authorList>
    </citation>
    <scope>NUCLEOTIDE SEQUENCE [LARGE SCALE GENOMIC DNA]</scope>
    <source>
        <strain evidence="2 3">AK7</strain>
    </source>
</reference>
<dbReference type="RefSeq" id="WP_009583195.1">
    <property type="nucleotide sequence ID" value="NZ_AMZN01000110.1"/>
</dbReference>